<feature type="transmembrane region" description="Helical" evidence="2">
    <location>
        <begin position="145"/>
        <end position="170"/>
    </location>
</feature>
<dbReference type="EMBL" id="VIGI01000005">
    <property type="protein sequence ID" value="KAB8299778.1"/>
    <property type="molecule type" value="Genomic_DNA"/>
</dbReference>
<name>A0A5N6K9E3_MONLA</name>
<keyword evidence="2" id="KW-0472">Membrane</keyword>
<gene>
    <name evidence="3" type="ORF">EYC80_000030</name>
</gene>
<feature type="transmembrane region" description="Helical" evidence="2">
    <location>
        <begin position="13"/>
        <end position="35"/>
    </location>
</feature>
<accession>A0A5N6K9E3</accession>
<evidence type="ECO:0000313" key="4">
    <source>
        <dbReference type="Proteomes" id="UP000326757"/>
    </source>
</evidence>
<dbReference type="AlphaFoldDB" id="A0A5N6K9E3"/>
<feature type="transmembrane region" description="Helical" evidence="2">
    <location>
        <begin position="59"/>
        <end position="85"/>
    </location>
</feature>
<keyword evidence="2" id="KW-0812">Transmembrane</keyword>
<keyword evidence="4" id="KW-1185">Reference proteome</keyword>
<keyword evidence="2" id="KW-1133">Transmembrane helix</keyword>
<organism evidence="3 4">
    <name type="scientific">Monilinia laxa</name>
    <name type="common">Brown rot fungus</name>
    <name type="synonym">Sclerotinia laxa</name>
    <dbReference type="NCBI Taxonomy" id="61186"/>
    <lineage>
        <taxon>Eukaryota</taxon>
        <taxon>Fungi</taxon>
        <taxon>Dikarya</taxon>
        <taxon>Ascomycota</taxon>
        <taxon>Pezizomycotina</taxon>
        <taxon>Leotiomycetes</taxon>
        <taxon>Helotiales</taxon>
        <taxon>Sclerotiniaceae</taxon>
        <taxon>Monilinia</taxon>
    </lineage>
</organism>
<evidence type="ECO:0008006" key="5">
    <source>
        <dbReference type="Google" id="ProtNLM"/>
    </source>
</evidence>
<comment type="caution">
    <text evidence="3">The sequence shown here is derived from an EMBL/GenBank/DDBJ whole genome shotgun (WGS) entry which is preliminary data.</text>
</comment>
<dbReference type="OrthoDB" id="5342507at2759"/>
<protein>
    <recommendedName>
        <fullName evidence="5">MARVEL domain-containing protein</fullName>
    </recommendedName>
</protein>
<feature type="region of interest" description="Disordered" evidence="1">
    <location>
        <begin position="209"/>
        <end position="233"/>
    </location>
</feature>
<proteinExistence type="predicted"/>
<evidence type="ECO:0000256" key="2">
    <source>
        <dbReference type="SAM" id="Phobius"/>
    </source>
</evidence>
<evidence type="ECO:0000256" key="1">
    <source>
        <dbReference type="SAM" id="MobiDB-lite"/>
    </source>
</evidence>
<reference evidence="3 4" key="1">
    <citation type="submission" date="2019-06" db="EMBL/GenBank/DDBJ databases">
        <title>Genome Sequence of the Brown Rot Fungal Pathogen Monilinia laxa.</title>
        <authorList>
            <person name="De Miccolis Angelini R.M."/>
            <person name="Landi L."/>
            <person name="Abate D."/>
            <person name="Pollastro S."/>
            <person name="Romanazzi G."/>
            <person name="Faretra F."/>
        </authorList>
    </citation>
    <scope>NUCLEOTIDE SEQUENCE [LARGE SCALE GENOMIC DNA]</scope>
    <source>
        <strain evidence="3 4">Mlax316</strain>
    </source>
</reference>
<dbReference type="Proteomes" id="UP000326757">
    <property type="component" value="Unassembled WGS sequence"/>
</dbReference>
<sequence>MRGGGVALKALQWFLRGVEFCCAAIILGIFSYFLAKLSTNHLPIATYIKAVEGISGSGALYTILGLGLLCCVAGLVFFSAIAIVLDFCFTGAFIYVAWATRSGKSCTGFVVTPLGNGIAATNDRTSGVGSGRTTSLPSLHTSCKLNTACFAVAIIAAVFFFISMFVEFALIKHHRKEKAFGPSPNNGYTAGTPRRKFWQRKPARDDEYMAGGLAGEKPDALPPHASPSDVRNSYATDTTMVGRTRDSYGAHTGYKSTPVSPVVGSHGHQVNGVDYGSGPGYHTGDDLDRKLGMGMGMGMGTGTGTGMGMNKARQGKARQGKARQGPVQHLAIGCLCFFEVGNCI</sequence>
<evidence type="ECO:0000313" key="3">
    <source>
        <dbReference type="EMBL" id="KAB8299778.1"/>
    </source>
</evidence>